<comment type="caution">
    <text evidence="3">The sequence shown here is derived from an EMBL/GenBank/DDBJ whole genome shotgun (WGS) entry which is preliminary data.</text>
</comment>
<dbReference type="Proteomes" id="UP000567922">
    <property type="component" value="Unassembled WGS sequence"/>
</dbReference>
<proteinExistence type="inferred from homology"/>
<dbReference type="RefSeq" id="WP_064441349.1">
    <property type="nucleotide sequence ID" value="NZ_BDDI01000013.1"/>
</dbReference>
<keyword evidence="2" id="KW-0812">Transmembrane</keyword>
<protein>
    <submittedName>
        <fullName evidence="3">Multicomponent Na+:H+ antiporter subunit G</fullName>
    </submittedName>
</protein>
<dbReference type="GO" id="GO:0015385">
    <property type="term" value="F:sodium:proton antiporter activity"/>
    <property type="evidence" value="ECO:0007669"/>
    <property type="project" value="TreeGrafter"/>
</dbReference>
<keyword evidence="2" id="KW-0472">Membrane</keyword>
<keyword evidence="4" id="KW-1185">Reference proteome</keyword>
<comment type="similarity">
    <text evidence="1">Belongs to the CPA3 antiporters (TC 2.A.63) subunit G family.</text>
</comment>
<dbReference type="PANTHER" id="PTHR34703">
    <property type="entry name" value="ANTIPORTER SUBUNIT MNHG2-RELATED"/>
    <property type="match status" value="1"/>
</dbReference>
<evidence type="ECO:0000313" key="4">
    <source>
        <dbReference type="Proteomes" id="UP000567922"/>
    </source>
</evidence>
<dbReference type="EMBL" id="JACHWS010000002">
    <property type="protein sequence ID" value="MBB3037867.1"/>
    <property type="molecule type" value="Genomic_DNA"/>
</dbReference>
<reference evidence="3 4" key="1">
    <citation type="submission" date="2020-08" db="EMBL/GenBank/DDBJ databases">
        <title>Sequencing the genomes of 1000 actinobacteria strains.</title>
        <authorList>
            <person name="Klenk H.-P."/>
        </authorList>
    </citation>
    <scope>NUCLEOTIDE SEQUENCE [LARGE SCALE GENOMIC DNA]</scope>
    <source>
        <strain evidence="3 4">DSM 45258</strain>
    </source>
</reference>
<dbReference type="PANTHER" id="PTHR34703:SF1">
    <property type="entry name" value="ANTIPORTER SUBUNIT MNHG2-RELATED"/>
    <property type="match status" value="1"/>
</dbReference>
<dbReference type="OrthoDB" id="3430023at2"/>
<dbReference type="AlphaFoldDB" id="A0A839RN99"/>
<organism evidence="3 4">
    <name type="scientific">Hoyosella altamirensis</name>
    <dbReference type="NCBI Taxonomy" id="616997"/>
    <lineage>
        <taxon>Bacteria</taxon>
        <taxon>Bacillati</taxon>
        <taxon>Actinomycetota</taxon>
        <taxon>Actinomycetes</taxon>
        <taxon>Mycobacteriales</taxon>
        <taxon>Hoyosellaceae</taxon>
        <taxon>Hoyosella</taxon>
    </lineage>
</organism>
<sequence>MSSILEIVGTIFIVLGTLAFVSAAIGVLKLPDLYSRISAITTASGLGIALIVLGVLLHEPSGLNIVKASLAIVINLATAAVGGHALGRAGYLTGAPLAPQTLYNDLSVYDPPGESPQK</sequence>
<feature type="transmembrane region" description="Helical" evidence="2">
    <location>
        <begin position="34"/>
        <end position="56"/>
    </location>
</feature>
<dbReference type="Pfam" id="PF03334">
    <property type="entry name" value="PhaG_MnhG_YufB"/>
    <property type="match status" value="1"/>
</dbReference>
<evidence type="ECO:0000256" key="1">
    <source>
        <dbReference type="ARBA" id="ARBA00008404"/>
    </source>
</evidence>
<accession>A0A839RN99</accession>
<name>A0A839RN99_9ACTN</name>
<feature type="transmembrane region" description="Helical" evidence="2">
    <location>
        <begin position="7"/>
        <end position="28"/>
    </location>
</feature>
<evidence type="ECO:0000313" key="3">
    <source>
        <dbReference type="EMBL" id="MBB3037867.1"/>
    </source>
</evidence>
<keyword evidence="2" id="KW-1133">Transmembrane helix</keyword>
<evidence type="ECO:0000256" key="2">
    <source>
        <dbReference type="SAM" id="Phobius"/>
    </source>
</evidence>
<dbReference type="InterPro" id="IPR005133">
    <property type="entry name" value="PhaG_MnhG_YufB"/>
</dbReference>
<gene>
    <name evidence="3" type="ORF">FHU29_002316</name>
</gene>
<feature type="transmembrane region" description="Helical" evidence="2">
    <location>
        <begin position="68"/>
        <end position="87"/>
    </location>
</feature>